<evidence type="ECO:0000313" key="3">
    <source>
        <dbReference type="Proteomes" id="UP000230233"/>
    </source>
</evidence>
<dbReference type="PANTHER" id="PTHR21504:SF1">
    <property type="entry name" value="IG-LIKE DOMAIN-CONTAINING PROTEIN-RELATED"/>
    <property type="match status" value="1"/>
</dbReference>
<feature type="compositionally biased region" description="Polar residues" evidence="1">
    <location>
        <begin position="491"/>
        <end position="521"/>
    </location>
</feature>
<dbReference type="OrthoDB" id="10332615at2759"/>
<accession>A0A2G5SGQ7</accession>
<evidence type="ECO:0000313" key="2">
    <source>
        <dbReference type="EMBL" id="PIC14264.1"/>
    </source>
</evidence>
<dbReference type="Proteomes" id="UP000230233">
    <property type="component" value="Unassembled WGS sequence"/>
</dbReference>
<feature type="compositionally biased region" description="Basic residues" evidence="1">
    <location>
        <begin position="541"/>
        <end position="558"/>
    </location>
</feature>
<dbReference type="EMBL" id="PDUG01000008">
    <property type="protein sequence ID" value="PIC14264.1"/>
    <property type="molecule type" value="Genomic_DNA"/>
</dbReference>
<name>A0A2G5SGQ7_9PELO</name>
<dbReference type="GO" id="GO:0006914">
    <property type="term" value="P:autophagy"/>
    <property type="evidence" value="ECO:0007669"/>
    <property type="project" value="InterPro"/>
</dbReference>
<reference evidence="3" key="1">
    <citation type="submission" date="2017-10" db="EMBL/GenBank/DDBJ databases">
        <title>Rapid genome shrinkage in a self-fertile nematode reveals novel sperm competition proteins.</title>
        <authorList>
            <person name="Yin D."/>
            <person name="Schwarz E.M."/>
            <person name="Thomas C.G."/>
            <person name="Felde R.L."/>
            <person name="Korf I.F."/>
            <person name="Cutter A.D."/>
            <person name="Schartner C.M."/>
            <person name="Ralston E.J."/>
            <person name="Meyer B.J."/>
            <person name="Haag E.S."/>
        </authorList>
    </citation>
    <scope>NUCLEOTIDE SEQUENCE [LARGE SCALE GENOMIC DNA]</scope>
    <source>
        <strain evidence="3">JU1422</strain>
    </source>
</reference>
<dbReference type="STRING" id="1611254.A0A2G5SGQ7"/>
<dbReference type="InterPro" id="IPR039908">
    <property type="entry name" value="Sepa-1"/>
</dbReference>
<comment type="caution">
    <text evidence="2">The sequence shown here is derived from an EMBL/GenBank/DDBJ whole genome shotgun (WGS) entry which is preliminary data.</text>
</comment>
<proteinExistence type="predicted"/>
<feature type="region of interest" description="Disordered" evidence="1">
    <location>
        <begin position="434"/>
        <end position="569"/>
    </location>
</feature>
<feature type="compositionally biased region" description="Low complexity" evidence="1">
    <location>
        <begin position="474"/>
        <end position="490"/>
    </location>
</feature>
<protein>
    <submittedName>
        <fullName evidence="2">Uncharacterized protein</fullName>
    </submittedName>
</protein>
<sequence>MNPNIMNQPIYYDFHQFPYMAHPPPPQQPPPMPFMVTWCPISRTMLYAVHRTNNLYYYYYYNPTQDKLLAHECSKCQPPITERDLTPMYAQYDEQTKEAVLMAKNAYSERVEPYRYDFATNSFVFDRRNGWVYEETKKATGNLVATFTSKETGESVTISRSASGGIIKHKSDGKGGFTLMPEARVSTWISQNLEEAARNTSAQPNNPQNAESNVLYREWMDAHIPHCPYPGKPELEPYFMRQTNSRLGYCVHRGSYYVAYYNTLRLKESRFVYSGNGIFKDFDCPECAYQVEEEHLIPKYVEEVDGKKLIHVFNKFTLCNELYYLDLENFEFIEVFHQGVEFDPDMESEATNILVMMEDGILVAICRDEQGRVLKELWCEDSHQFIVLPPAKVKTLQFMRADAIQNQKVQTNSESSAGDLPEVLPEDVVDSKVQERAPEAPPAVRNSADVVDTNPEAKAPEAPDAPEAPKVPEAPEASEAVRSVSVQSEAKISTTPKVSPEVLTSSEVLDSCNSGPSTSTGGIAKTPEEPRELTKEEKEHLKKKKKNKKSKTKNKAKKAKSDLVSSEESAKTDLEILQLKLKVGIIRKEAFDAEAEPILQFLDDVKNGKTEVRKYWLVLEFWKSQIPKFRNSENPKF</sequence>
<feature type="compositionally biased region" description="Basic and acidic residues" evidence="1">
    <location>
        <begin position="526"/>
        <end position="540"/>
    </location>
</feature>
<gene>
    <name evidence="2" type="ORF">B9Z55_027231</name>
</gene>
<dbReference type="PANTHER" id="PTHR21504">
    <property type="entry name" value="IG-LIKE DOMAIN-CONTAINING PROTEIN-RELATED-RELATED"/>
    <property type="match status" value="1"/>
</dbReference>
<evidence type="ECO:0000256" key="1">
    <source>
        <dbReference type="SAM" id="MobiDB-lite"/>
    </source>
</evidence>
<dbReference type="AlphaFoldDB" id="A0A2G5SGQ7"/>
<keyword evidence="3" id="KW-1185">Reference proteome</keyword>
<organism evidence="2 3">
    <name type="scientific">Caenorhabditis nigoni</name>
    <dbReference type="NCBI Taxonomy" id="1611254"/>
    <lineage>
        <taxon>Eukaryota</taxon>
        <taxon>Metazoa</taxon>
        <taxon>Ecdysozoa</taxon>
        <taxon>Nematoda</taxon>
        <taxon>Chromadorea</taxon>
        <taxon>Rhabditida</taxon>
        <taxon>Rhabditina</taxon>
        <taxon>Rhabditomorpha</taxon>
        <taxon>Rhabditoidea</taxon>
        <taxon>Rhabditidae</taxon>
        <taxon>Peloderinae</taxon>
        <taxon>Caenorhabditis</taxon>
    </lineage>
</organism>